<evidence type="ECO:0000313" key="9">
    <source>
        <dbReference type="Proteomes" id="UP000182932"/>
    </source>
</evidence>
<sequence length="181" mass="19155">MTTTTLLRIDASARKAGSATRVLTESLTETLAPERVITRDLAETPLPQIDETWVAANFTPAADRSEAQNARLAQSDALVAELQAADTIVIGLPVYNFGVPAALKAWIDLIARAGVTFRYTAEGPEGLLTGKKVIVAFASGGVQLGSDYDFASTYLRHVLGFVGLTDVSIITEQADAAQFAA</sequence>
<protein>
    <recommendedName>
        <fullName evidence="6">FMN dependent NADH:quinone oxidoreductase</fullName>
        <ecNumber evidence="6">1.6.5.-</ecNumber>
    </recommendedName>
    <alternativeName>
        <fullName evidence="6">Azo-dye reductase</fullName>
    </alternativeName>
    <alternativeName>
        <fullName evidence="6">FMN-dependent NADH-azo compound oxidoreductase</fullName>
    </alternativeName>
    <alternativeName>
        <fullName evidence="6">FMN-dependent NADH-azoreductase</fullName>
        <ecNumber evidence="6">1.7.1.17</ecNumber>
    </alternativeName>
</protein>
<dbReference type="EC" id="1.6.5.-" evidence="6"/>
<evidence type="ECO:0000256" key="1">
    <source>
        <dbReference type="ARBA" id="ARBA00022630"/>
    </source>
</evidence>
<dbReference type="PANTHER" id="PTHR43741:SF4">
    <property type="entry name" value="FMN-DEPENDENT NADH:QUINONE OXIDOREDUCTASE"/>
    <property type="match status" value="1"/>
</dbReference>
<comment type="similarity">
    <text evidence="6">Belongs to the azoreductase type 1 family.</text>
</comment>
<keyword evidence="3 6" id="KW-0560">Oxidoreductase</keyword>
<feature type="binding site" evidence="6">
    <location>
        <position position="12"/>
    </location>
    <ligand>
        <name>FMN</name>
        <dbReference type="ChEBI" id="CHEBI:58210"/>
    </ligand>
</feature>
<reference evidence="8 9" key="1">
    <citation type="submission" date="2016-10" db="EMBL/GenBank/DDBJ databases">
        <authorList>
            <person name="Varghese N."/>
            <person name="Submissions S."/>
        </authorList>
    </citation>
    <scope>NUCLEOTIDE SEQUENCE [LARGE SCALE GENOMIC DNA]</scope>
    <source>
        <strain evidence="8 9">FF3</strain>
    </source>
</reference>
<organism evidence="8 9">
    <name type="scientific">Marinovum algicola</name>
    <dbReference type="NCBI Taxonomy" id="42444"/>
    <lineage>
        <taxon>Bacteria</taxon>
        <taxon>Pseudomonadati</taxon>
        <taxon>Pseudomonadota</taxon>
        <taxon>Alphaproteobacteria</taxon>
        <taxon>Rhodobacterales</taxon>
        <taxon>Roseobacteraceae</taxon>
        <taxon>Marinovum</taxon>
    </lineage>
</organism>
<dbReference type="InterPro" id="IPR003680">
    <property type="entry name" value="Flavodoxin_fold"/>
</dbReference>
<keyword evidence="4 6" id="KW-0520">NAD</keyword>
<comment type="subunit">
    <text evidence="6">Homodimer.</text>
</comment>
<evidence type="ECO:0000256" key="2">
    <source>
        <dbReference type="ARBA" id="ARBA00022643"/>
    </source>
</evidence>
<gene>
    <name evidence="6" type="primary">azoR</name>
    <name evidence="8" type="ORF">SAMN04487940_101359</name>
</gene>
<keyword evidence="9" id="KW-1185">Reference proteome</keyword>
<evidence type="ECO:0000256" key="5">
    <source>
        <dbReference type="ARBA" id="ARBA00048542"/>
    </source>
</evidence>
<comment type="function">
    <text evidence="6">Also exhibits azoreductase activity. Catalyzes the reductive cleavage of the azo bond in aromatic azo compounds to the corresponding amines.</text>
</comment>
<dbReference type="GO" id="GO:0010181">
    <property type="term" value="F:FMN binding"/>
    <property type="evidence" value="ECO:0007669"/>
    <property type="project" value="UniProtKB-UniRule"/>
</dbReference>
<dbReference type="GO" id="GO:0016652">
    <property type="term" value="F:oxidoreductase activity, acting on NAD(P)H as acceptor"/>
    <property type="evidence" value="ECO:0007669"/>
    <property type="project" value="UniProtKB-UniRule"/>
</dbReference>
<dbReference type="InterPro" id="IPR029039">
    <property type="entry name" value="Flavoprotein-like_sf"/>
</dbReference>
<dbReference type="GO" id="GO:0016655">
    <property type="term" value="F:oxidoreductase activity, acting on NAD(P)H, quinone or similar compound as acceptor"/>
    <property type="evidence" value="ECO:0007669"/>
    <property type="project" value="InterPro"/>
</dbReference>
<dbReference type="Pfam" id="PF02525">
    <property type="entry name" value="Flavodoxin_2"/>
    <property type="match status" value="1"/>
</dbReference>
<name>A0A975ZLZ9_9RHOB</name>
<dbReference type="EMBL" id="FNYY01000001">
    <property type="protein sequence ID" value="SEI60392.1"/>
    <property type="molecule type" value="Genomic_DNA"/>
</dbReference>
<evidence type="ECO:0000313" key="8">
    <source>
        <dbReference type="EMBL" id="SEI60392.1"/>
    </source>
</evidence>
<comment type="catalytic activity">
    <reaction evidence="5">
        <text>N,N-dimethyl-1,4-phenylenediamine + anthranilate + 2 NAD(+) = 2-(4-dimethylaminophenyl)diazenylbenzoate + 2 NADH + 2 H(+)</text>
        <dbReference type="Rhea" id="RHEA:55872"/>
        <dbReference type="ChEBI" id="CHEBI:15378"/>
        <dbReference type="ChEBI" id="CHEBI:15783"/>
        <dbReference type="ChEBI" id="CHEBI:16567"/>
        <dbReference type="ChEBI" id="CHEBI:57540"/>
        <dbReference type="ChEBI" id="CHEBI:57945"/>
        <dbReference type="ChEBI" id="CHEBI:71579"/>
        <dbReference type="EC" id="1.7.1.17"/>
    </reaction>
    <physiologicalReaction direction="right-to-left" evidence="5">
        <dbReference type="Rhea" id="RHEA:55874"/>
    </physiologicalReaction>
</comment>
<dbReference type="Proteomes" id="UP000182932">
    <property type="component" value="Unassembled WGS sequence"/>
</dbReference>
<dbReference type="RefSeq" id="WP_074834854.1">
    <property type="nucleotide sequence ID" value="NZ_CATLQZ010000005.1"/>
</dbReference>
<comment type="caution">
    <text evidence="6">Lacks conserved residue(s) required for the propagation of feature annotation.</text>
</comment>
<dbReference type="GeneID" id="80816628"/>
<keyword evidence="1 6" id="KW-0285">Flavoprotein</keyword>
<dbReference type="InterPro" id="IPR050104">
    <property type="entry name" value="FMN-dep_NADH:Q_OxRdtase_AzoR1"/>
</dbReference>
<dbReference type="GO" id="GO:0009055">
    <property type="term" value="F:electron transfer activity"/>
    <property type="evidence" value="ECO:0007669"/>
    <property type="project" value="UniProtKB-UniRule"/>
</dbReference>
<evidence type="ECO:0000256" key="3">
    <source>
        <dbReference type="ARBA" id="ARBA00023002"/>
    </source>
</evidence>
<comment type="caution">
    <text evidence="8">The sequence shown here is derived from an EMBL/GenBank/DDBJ whole genome shotgun (WGS) entry which is preliminary data.</text>
</comment>
<comment type="function">
    <text evidence="6">Quinone reductase that provides resistance to thiol-specific stress caused by electrophilic quinones.</text>
</comment>
<dbReference type="Gene3D" id="3.40.50.360">
    <property type="match status" value="1"/>
</dbReference>
<comment type="catalytic activity">
    <reaction evidence="6">
        <text>2 a quinone + NADH + H(+) = 2 a 1,4-benzosemiquinone + NAD(+)</text>
        <dbReference type="Rhea" id="RHEA:65952"/>
        <dbReference type="ChEBI" id="CHEBI:15378"/>
        <dbReference type="ChEBI" id="CHEBI:57540"/>
        <dbReference type="ChEBI" id="CHEBI:57945"/>
        <dbReference type="ChEBI" id="CHEBI:132124"/>
        <dbReference type="ChEBI" id="CHEBI:134225"/>
    </reaction>
</comment>
<evidence type="ECO:0000256" key="6">
    <source>
        <dbReference type="HAMAP-Rule" id="MF_01216"/>
    </source>
</evidence>
<feature type="domain" description="Flavodoxin-like fold" evidence="7">
    <location>
        <begin position="5"/>
        <end position="171"/>
    </location>
</feature>
<dbReference type="EC" id="1.7.1.17" evidence="6"/>
<dbReference type="PANTHER" id="PTHR43741">
    <property type="entry name" value="FMN-DEPENDENT NADH-AZOREDUCTASE 1"/>
    <property type="match status" value="1"/>
</dbReference>
<evidence type="ECO:0000256" key="4">
    <source>
        <dbReference type="ARBA" id="ARBA00023027"/>
    </source>
</evidence>
<dbReference type="InterPro" id="IPR023048">
    <property type="entry name" value="NADH:quinone_OxRdtase_FMN_depd"/>
</dbReference>
<comment type="cofactor">
    <cofactor evidence="6">
        <name>FMN</name>
        <dbReference type="ChEBI" id="CHEBI:58210"/>
    </cofactor>
    <text evidence="6">Binds 1 FMN per subunit.</text>
</comment>
<dbReference type="AlphaFoldDB" id="A0A975ZLZ9"/>
<evidence type="ECO:0000259" key="7">
    <source>
        <dbReference type="Pfam" id="PF02525"/>
    </source>
</evidence>
<dbReference type="SUPFAM" id="SSF52218">
    <property type="entry name" value="Flavoproteins"/>
    <property type="match status" value="1"/>
</dbReference>
<keyword evidence="2 6" id="KW-0288">FMN</keyword>
<accession>A0A975ZLZ9</accession>
<dbReference type="HAMAP" id="MF_01216">
    <property type="entry name" value="Azoreductase_type1"/>
    <property type="match status" value="1"/>
</dbReference>
<proteinExistence type="inferred from homology"/>